<feature type="non-terminal residue" evidence="2">
    <location>
        <position position="1"/>
    </location>
</feature>
<keyword evidence="1" id="KW-1133">Transmembrane helix</keyword>
<evidence type="ECO:0008006" key="4">
    <source>
        <dbReference type="Google" id="ProtNLM"/>
    </source>
</evidence>
<reference evidence="2 3" key="1">
    <citation type="submission" date="2015-08" db="EMBL/GenBank/DDBJ databases">
        <title>Next Generation Sequencing and Analysis of the Genome of Puccinia sorghi L Schw, the Causal Agent of Maize Common Rust.</title>
        <authorList>
            <person name="Rochi L."/>
            <person name="Burguener G."/>
            <person name="Darino M."/>
            <person name="Turjanski A."/>
            <person name="Kreff E."/>
            <person name="Dieguez M.J."/>
            <person name="Sacco F."/>
        </authorList>
    </citation>
    <scope>NUCLEOTIDE SEQUENCE [LARGE SCALE GENOMIC DNA]</scope>
    <source>
        <strain evidence="2 3">RO10H11247</strain>
    </source>
</reference>
<organism evidence="2 3">
    <name type="scientific">Puccinia sorghi</name>
    <dbReference type="NCBI Taxonomy" id="27349"/>
    <lineage>
        <taxon>Eukaryota</taxon>
        <taxon>Fungi</taxon>
        <taxon>Dikarya</taxon>
        <taxon>Basidiomycota</taxon>
        <taxon>Pucciniomycotina</taxon>
        <taxon>Pucciniomycetes</taxon>
        <taxon>Pucciniales</taxon>
        <taxon>Pucciniaceae</taxon>
        <taxon>Puccinia</taxon>
    </lineage>
</organism>
<dbReference type="AlphaFoldDB" id="A0A0L6UJI8"/>
<accession>A0A0L6UJI8</accession>
<protein>
    <recommendedName>
        <fullName evidence="4">HAT C-terminal dimerisation domain-containing protein</fullName>
    </recommendedName>
</protein>
<evidence type="ECO:0000313" key="3">
    <source>
        <dbReference type="Proteomes" id="UP000037035"/>
    </source>
</evidence>
<gene>
    <name evidence="2" type="ORF">VP01_5g2</name>
</gene>
<dbReference type="VEuPathDB" id="FungiDB:VP01_5g2"/>
<evidence type="ECO:0000313" key="2">
    <source>
        <dbReference type="EMBL" id="KNZ47965.1"/>
    </source>
</evidence>
<keyword evidence="1" id="KW-0472">Membrane</keyword>
<dbReference type="EMBL" id="LAVV01011275">
    <property type="protein sequence ID" value="KNZ47965.1"/>
    <property type="molecule type" value="Genomic_DNA"/>
</dbReference>
<evidence type="ECO:0000256" key="1">
    <source>
        <dbReference type="SAM" id="Phobius"/>
    </source>
</evidence>
<sequence length="120" mass="13921">YLSSSASSFAAEQTFSSAADRCVSSHMWLKQGNQLTGEFEKAQKTIKKYVDSSQKTPKKYFYFYFLSIILCILYSLERTFNIYILFINPPLYILFVSSSNHNTFLTHYHYLVNLLLAGTR</sequence>
<feature type="transmembrane region" description="Helical" evidence="1">
    <location>
        <begin position="82"/>
        <end position="99"/>
    </location>
</feature>
<comment type="caution">
    <text evidence="2">The sequence shown here is derived from an EMBL/GenBank/DDBJ whole genome shotgun (WGS) entry which is preliminary data.</text>
</comment>
<name>A0A0L6UJI8_9BASI</name>
<dbReference type="Proteomes" id="UP000037035">
    <property type="component" value="Unassembled WGS sequence"/>
</dbReference>
<keyword evidence="1" id="KW-0812">Transmembrane</keyword>
<proteinExistence type="predicted"/>
<keyword evidence="3" id="KW-1185">Reference proteome</keyword>
<feature type="transmembrane region" description="Helical" evidence="1">
    <location>
        <begin position="60"/>
        <end position="76"/>
    </location>
</feature>
<dbReference type="OrthoDB" id="2505875at2759"/>